<dbReference type="KEGG" id="ttq:NIES37_39600"/>
<proteinExistence type="predicted"/>
<dbReference type="InterPro" id="IPR046641">
    <property type="entry name" value="DUF6753"/>
</dbReference>
<dbReference type="EMBL" id="AP018248">
    <property type="protein sequence ID" value="BAY99977.1"/>
    <property type="molecule type" value="Genomic_DNA"/>
</dbReference>
<evidence type="ECO:0000313" key="2">
    <source>
        <dbReference type="Proteomes" id="UP000218785"/>
    </source>
</evidence>
<keyword evidence="2" id="KW-1185">Reference proteome</keyword>
<evidence type="ECO:0000313" key="1">
    <source>
        <dbReference type="EMBL" id="BAY99977.1"/>
    </source>
</evidence>
<dbReference type="AlphaFoldDB" id="A0A1Z4N2M5"/>
<accession>A0A1Z4N2M5</accession>
<sequence>MTHIHTPQTPQNLLAEVLKGKSEEFQRRVLDFAMSCGLSPDDPLFLVLVATGQLEVMLQDAPETLQLLFAMDNQIGIIANEIQKNLALQCELCAMPQIEKSDYLKQVSIHLAKVLQRYQQGKLKIPEQIIQQIQQLAPASINYLSATEEQKKLNLLKKVLKDCVAELGNELQVAADGPKSALRPDKSIIQYCQAITAYKEVAWLSDKKNIEAFTNRGMKSNGYSPIDLMIQQTNQIFEQNQITARPIEQFRNLYPGVEFNQLHKEKAQEIKSDYNSLIKQRLELESRNKFESGPYIVITSPTSGRKLEITNLVEFAPAKNPDFWIADKLTIRIKERTPSKSMPHSLKATVKFNNVDGQEIDMTIGTVSLKSMQQYDLKPGMSIKQGKVEFHFGISDGMIDALKQQAKEYIESIINSTPQAERLQLAAAIHDVSHTEESQNYSGIKRAGVAFAVFPDKIISQLQQLQFNQMRVIGTQFNEYAFQNFQCERVPIKFEDSVHPRDPTKTARWVILEGKTLGTLDARSPHLLAGCEAIAAITSAPSTSFIITSLKNPDHKLQIDSVNQYAFATRQWFGEQVNITLDVRQTQERKAPTVVAYLDNQILGVVNKQSVNFLQGRLAAIGRQLQGFSFVGMLNNAPVSYADIVIDSSSVKFPEITVGEHENNSAVATVLFFSSSIDSQLQAKTEQVLCNMLRRAVDRAVERGYDTVRFVDVSLHSDKSSQNQRTIEMLATERKNIKVEFKGAASLEDAIALLREPDDIVIGICSPKTIGIIDFASNHRKAIAAYIPETGKFERRNLPSIQPNVVAANNDIERDGSY</sequence>
<dbReference type="Proteomes" id="UP000218785">
    <property type="component" value="Chromosome"/>
</dbReference>
<protein>
    <submittedName>
        <fullName evidence="1">Uncharacterized protein</fullName>
    </submittedName>
</protein>
<dbReference type="Pfam" id="PF20538">
    <property type="entry name" value="DUF6753"/>
    <property type="match status" value="1"/>
</dbReference>
<reference evidence="1 2" key="1">
    <citation type="submission" date="2017-06" db="EMBL/GenBank/DDBJ databases">
        <title>Genome sequencing of cyanobaciteial culture collection at National Institute for Environmental Studies (NIES).</title>
        <authorList>
            <person name="Hirose Y."/>
            <person name="Shimura Y."/>
            <person name="Fujisawa T."/>
            <person name="Nakamura Y."/>
            <person name="Kawachi M."/>
        </authorList>
    </citation>
    <scope>NUCLEOTIDE SEQUENCE [LARGE SCALE GENOMIC DNA]</scope>
    <source>
        <strain evidence="1 2">NIES-37</strain>
    </source>
</reference>
<organism evidence="1 2">
    <name type="scientific">Tolypothrix tenuis PCC 7101</name>
    <dbReference type="NCBI Taxonomy" id="231146"/>
    <lineage>
        <taxon>Bacteria</taxon>
        <taxon>Bacillati</taxon>
        <taxon>Cyanobacteriota</taxon>
        <taxon>Cyanophyceae</taxon>
        <taxon>Nostocales</taxon>
        <taxon>Tolypothrichaceae</taxon>
        <taxon>Tolypothrix</taxon>
    </lineage>
</organism>
<dbReference type="RefSeq" id="WP_321206654.1">
    <property type="nucleotide sequence ID" value="NZ_CAWNJS010000001.1"/>
</dbReference>
<name>A0A1Z4N2M5_9CYAN</name>
<gene>
    <name evidence="1" type="ORF">NIES37_39600</name>
</gene>